<sequence length="107" mass="11521">MATAGQVAGIMPCACQRRAAVRSGRLIGLPFMPKTPCEKVARAPRRPSVRHEHYHRPPLIPACASAQSACMAPSCLTSRILLRSCPAMARSPMAADRCSQTRPHSCP</sequence>
<evidence type="ECO:0000313" key="2">
    <source>
        <dbReference type="Proteomes" id="UP000052230"/>
    </source>
</evidence>
<accession>A0A0U5BUI7</accession>
<dbReference type="EMBL" id="CCXZ01000143">
    <property type="protein sequence ID" value="CEG16993.1"/>
    <property type="molecule type" value="Genomic_DNA"/>
</dbReference>
<comment type="caution">
    <text evidence="1">The sequence shown here is derived from an EMBL/GenBank/DDBJ whole genome shotgun (WGS) entry which is preliminary data.</text>
</comment>
<dbReference type="Proteomes" id="UP000052230">
    <property type="component" value="Unassembled WGS sequence"/>
</dbReference>
<name>A0A0U5BUI7_XANCI</name>
<protein>
    <submittedName>
        <fullName evidence="1">Uncharacterized protein</fullName>
    </submittedName>
</protein>
<gene>
    <name evidence="1" type="ORF">XAC3562_490077</name>
</gene>
<proteinExistence type="predicted"/>
<dbReference type="AlphaFoldDB" id="A0A0U5BUI7"/>
<evidence type="ECO:0000313" key="1">
    <source>
        <dbReference type="EMBL" id="CEG16993.1"/>
    </source>
</evidence>
<reference evidence="1 2" key="1">
    <citation type="submission" date="2014-09" db="EMBL/GenBank/DDBJ databases">
        <authorList>
            <person name="Regsiter A."/>
        </authorList>
    </citation>
    <scope>NUCLEOTIDE SEQUENCE [LARGE SCALE GENOMIC DNA]</scope>
</reference>
<keyword evidence="2" id="KW-1185">Reference proteome</keyword>
<organism evidence="1 2">
    <name type="scientific">Xanthomonas citri pv. citri</name>
    <dbReference type="NCBI Taxonomy" id="611301"/>
    <lineage>
        <taxon>Bacteria</taxon>
        <taxon>Pseudomonadati</taxon>
        <taxon>Pseudomonadota</taxon>
        <taxon>Gammaproteobacteria</taxon>
        <taxon>Lysobacterales</taxon>
        <taxon>Lysobacteraceae</taxon>
        <taxon>Xanthomonas</taxon>
    </lineage>
</organism>